<dbReference type="GeneID" id="63819008"/>
<accession>A0A165D2H0</accession>
<dbReference type="InParanoid" id="A0A165D2H0"/>
<dbReference type="OrthoDB" id="1470350at2759"/>
<dbReference type="EMBL" id="KV427639">
    <property type="protein sequence ID" value="KZT04022.1"/>
    <property type="molecule type" value="Genomic_DNA"/>
</dbReference>
<name>A0A165D2H0_9APHY</name>
<dbReference type="RefSeq" id="XP_040761762.1">
    <property type="nucleotide sequence ID" value="XM_040901977.1"/>
</dbReference>
<dbReference type="Proteomes" id="UP000076871">
    <property type="component" value="Unassembled WGS sequence"/>
</dbReference>
<keyword evidence="2" id="KW-1185">Reference proteome</keyword>
<evidence type="ECO:0000313" key="1">
    <source>
        <dbReference type="EMBL" id="KZT04022.1"/>
    </source>
</evidence>
<evidence type="ECO:0000313" key="2">
    <source>
        <dbReference type="Proteomes" id="UP000076871"/>
    </source>
</evidence>
<sequence>MTLYTGSTGRSLTTATLTCVALHQYTHGISEVTRVKDRSSQGQRGVEVFRKVFRPERRGGHDKNEMQKAFNPFSLGLRTYVSRNLTSSELLLVIISSILR</sequence>
<dbReference type="AlphaFoldDB" id="A0A165D2H0"/>
<protein>
    <submittedName>
        <fullName evidence="1">Uncharacterized protein</fullName>
    </submittedName>
</protein>
<proteinExistence type="predicted"/>
<reference evidence="1 2" key="1">
    <citation type="journal article" date="2016" name="Mol. Biol. Evol.">
        <title>Comparative Genomics of Early-Diverging Mushroom-Forming Fungi Provides Insights into the Origins of Lignocellulose Decay Capabilities.</title>
        <authorList>
            <person name="Nagy L.G."/>
            <person name="Riley R."/>
            <person name="Tritt A."/>
            <person name="Adam C."/>
            <person name="Daum C."/>
            <person name="Floudas D."/>
            <person name="Sun H."/>
            <person name="Yadav J.S."/>
            <person name="Pangilinan J."/>
            <person name="Larsson K.H."/>
            <person name="Matsuura K."/>
            <person name="Barry K."/>
            <person name="Labutti K."/>
            <person name="Kuo R."/>
            <person name="Ohm R.A."/>
            <person name="Bhattacharya S.S."/>
            <person name="Shirouzu T."/>
            <person name="Yoshinaga Y."/>
            <person name="Martin F.M."/>
            <person name="Grigoriev I.V."/>
            <person name="Hibbett D.S."/>
        </authorList>
    </citation>
    <scope>NUCLEOTIDE SEQUENCE [LARGE SCALE GENOMIC DNA]</scope>
    <source>
        <strain evidence="1 2">93-53</strain>
    </source>
</reference>
<gene>
    <name evidence="1" type="ORF">LAESUDRAFT_315653</name>
</gene>
<organism evidence="1 2">
    <name type="scientific">Laetiporus sulphureus 93-53</name>
    <dbReference type="NCBI Taxonomy" id="1314785"/>
    <lineage>
        <taxon>Eukaryota</taxon>
        <taxon>Fungi</taxon>
        <taxon>Dikarya</taxon>
        <taxon>Basidiomycota</taxon>
        <taxon>Agaricomycotina</taxon>
        <taxon>Agaricomycetes</taxon>
        <taxon>Polyporales</taxon>
        <taxon>Laetiporus</taxon>
    </lineage>
</organism>